<dbReference type="InterPro" id="IPR045509">
    <property type="entry name" value="HD_assoc_2"/>
</dbReference>
<proteinExistence type="predicted"/>
<dbReference type="EMBL" id="CP146016">
    <property type="protein sequence ID" value="WWQ59663.1"/>
    <property type="molecule type" value="Genomic_DNA"/>
</dbReference>
<dbReference type="Gene3D" id="1.10.3210.10">
    <property type="entry name" value="Hypothetical protein af1432"/>
    <property type="match status" value="1"/>
</dbReference>
<evidence type="ECO:0000313" key="2">
    <source>
        <dbReference type="EMBL" id="WWQ59663.1"/>
    </source>
</evidence>
<evidence type="ECO:0000259" key="1">
    <source>
        <dbReference type="SMART" id="SM00471"/>
    </source>
</evidence>
<dbReference type="GeneID" id="89336954"/>
<keyword evidence="3" id="KW-1185">Reference proteome</keyword>
<reference evidence="2 3" key="1">
    <citation type="submission" date="2024-02" db="EMBL/GenBank/DDBJ databases">
        <title>STSV induces naive adaptation in Sulfolobus.</title>
        <authorList>
            <person name="Xiang X."/>
            <person name="Song M."/>
        </authorList>
    </citation>
    <scope>NUCLEOTIDE SEQUENCE [LARGE SCALE GENOMIC DNA]</scope>
    <source>
        <strain evidence="2 3">RT2</strain>
    </source>
</reference>
<dbReference type="Pfam" id="PF01966">
    <property type="entry name" value="HD"/>
    <property type="match status" value="1"/>
</dbReference>
<dbReference type="GO" id="GO:0006203">
    <property type="term" value="P:dGTP catabolic process"/>
    <property type="evidence" value="ECO:0007669"/>
    <property type="project" value="TreeGrafter"/>
</dbReference>
<dbReference type="GO" id="GO:0008832">
    <property type="term" value="F:dGTPase activity"/>
    <property type="evidence" value="ECO:0007669"/>
    <property type="project" value="TreeGrafter"/>
</dbReference>
<name>A0AAX4KXW1_9CREN</name>
<dbReference type="Pfam" id="PF19276">
    <property type="entry name" value="HD_assoc_2"/>
    <property type="match status" value="1"/>
</dbReference>
<dbReference type="CDD" id="cd00077">
    <property type="entry name" value="HDc"/>
    <property type="match status" value="1"/>
</dbReference>
<dbReference type="AlphaFoldDB" id="A0AAX4KXW1"/>
<dbReference type="InterPro" id="IPR006674">
    <property type="entry name" value="HD_domain"/>
</dbReference>
<feature type="domain" description="HD/PDEase" evidence="1">
    <location>
        <begin position="46"/>
        <end position="200"/>
    </location>
</feature>
<sequence>MKIIRDPIHGYIEIDDKILQIVSADIFQRLRYITQTGLAYLVYPGMRHTRFEHSLGVMHLAKELAKYVKINSEQYTDVSFIDDDYLNLISLAGLLHDIGHLPFSHTFENALSVAKEVYGIDVEYYGKKTHVIFGNRIIDYYLSSYLDKLSKNYDAVNFIQRVISSTPKTREENFASLIISSPLDADRGDYLLRDSYFAGVGYGNFDIERIKRSLIYVNDRLVVLKKALPVVEQFLLARMYMYETVYFHSVVGLYNAILSHAVVRLIQKGLIPNISPENYLKLNDVQILSKLEEAGKEFYNAILYRRGFKRFKRDVVGNCYEILDKKRKEINEIMKENNGLILYHDFYDVPYSDDEIFVYDDDEIKPLSSESIIVSSLKSIKKGVIGYHESAENKMKDILDILRECS</sequence>
<dbReference type="PANTHER" id="PTHR11373">
    <property type="entry name" value="DEOXYNUCLEOSIDE TRIPHOSPHATE TRIPHOSPHOHYDROLASE"/>
    <property type="match status" value="1"/>
</dbReference>
<dbReference type="InterPro" id="IPR050135">
    <property type="entry name" value="dGTPase-like"/>
</dbReference>
<protein>
    <submittedName>
        <fullName evidence="2">HD domain-containing protein</fullName>
    </submittedName>
</protein>
<gene>
    <name evidence="2" type="ORF">V6M85_09255</name>
</gene>
<dbReference type="RefSeq" id="WP_338599095.1">
    <property type="nucleotide sequence ID" value="NZ_CP146016.1"/>
</dbReference>
<dbReference type="Proteomes" id="UP001432202">
    <property type="component" value="Chromosome"/>
</dbReference>
<accession>A0AAX4KXW1</accession>
<dbReference type="SMART" id="SM00471">
    <property type="entry name" value="HDc"/>
    <property type="match status" value="1"/>
</dbReference>
<organism evidence="2 3">
    <name type="scientific">Sulfolobus tengchongensis</name>
    <dbReference type="NCBI Taxonomy" id="207809"/>
    <lineage>
        <taxon>Archaea</taxon>
        <taxon>Thermoproteota</taxon>
        <taxon>Thermoprotei</taxon>
        <taxon>Sulfolobales</taxon>
        <taxon>Sulfolobaceae</taxon>
        <taxon>Sulfolobus</taxon>
    </lineage>
</organism>
<evidence type="ECO:0000313" key="3">
    <source>
        <dbReference type="Proteomes" id="UP001432202"/>
    </source>
</evidence>
<dbReference type="PANTHER" id="PTHR11373:SF4">
    <property type="entry name" value="DEOXYNUCLEOSIDE TRIPHOSPHATE TRIPHOSPHOHYDROLASE SAMHD1"/>
    <property type="match status" value="1"/>
</dbReference>
<dbReference type="SUPFAM" id="SSF109604">
    <property type="entry name" value="HD-domain/PDEase-like"/>
    <property type="match status" value="1"/>
</dbReference>
<dbReference type="InterPro" id="IPR003607">
    <property type="entry name" value="HD/PDEase_dom"/>
</dbReference>